<evidence type="ECO:0000313" key="1">
    <source>
        <dbReference type="EMBL" id="KAI3704958.1"/>
    </source>
</evidence>
<proteinExistence type="predicted"/>
<dbReference type="Proteomes" id="UP001056120">
    <property type="component" value="Linkage Group LG25"/>
</dbReference>
<dbReference type="EMBL" id="CM042042">
    <property type="protein sequence ID" value="KAI3704958.1"/>
    <property type="molecule type" value="Genomic_DNA"/>
</dbReference>
<keyword evidence="2" id="KW-1185">Reference proteome</keyword>
<name>A0ACB9A6F5_9ASTR</name>
<comment type="caution">
    <text evidence="1">The sequence shown here is derived from an EMBL/GenBank/DDBJ whole genome shotgun (WGS) entry which is preliminary data.</text>
</comment>
<reference evidence="2" key="1">
    <citation type="journal article" date="2022" name="Mol. Ecol. Resour.">
        <title>The genomes of chicory, endive, great burdock and yacon provide insights into Asteraceae palaeo-polyploidization history and plant inulin production.</title>
        <authorList>
            <person name="Fan W."/>
            <person name="Wang S."/>
            <person name="Wang H."/>
            <person name="Wang A."/>
            <person name="Jiang F."/>
            <person name="Liu H."/>
            <person name="Zhao H."/>
            <person name="Xu D."/>
            <person name="Zhang Y."/>
        </authorList>
    </citation>
    <scope>NUCLEOTIDE SEQUENCE [LARGE SCALE GENOMIC DNA]</scope>
    <source>
        <strain evidence="2">cv. Yunnan</strain>
    </source>
</reference>
<accession>A0ACB9A6F5</accession>
<organism evidence="1 2">
    <name type="scientific">Smallanthus sonchifolius</name>
    <dbReference type="NCBI Taxonomy" id="185202"/>
    <lineage>
        <taxon>Eukaryota</taxon>
        <taxon>Viridiplantae</taxon>
        <taxon>Streptophyta</taxon>
        <taxon>Embryophyta</taxon>
        <taxon>Tracheophyta</taxon>
        <taxon>Spermatophyta</taxon>
        <taxon>Magnoliopsida</taxon>
        <taxon>eudicotyledons</taxon>
        <taxon>Gunneridae</taxon>
        <taxon>Pentapetalae</taxon>
        <taxon>asterids</taxon>
        <taxon>campanulids</taxon>
        <taxon>Asterales</taxon>
        <taxon>Asteraceae</taxon>
        <taxon>Asteroideae</taxon>
        <taxon>Heliantheae alliance</taxon>
        <taxon>Millerieae</taxon>
        <taxon>Smallanthus</taxon>
    </lineage>
</organism>
<gene>
    <name evidence="1" type="ORF">L1987_75188</name>
</gene>
<reference evidence="1 2" key="2">
    <citation type="journal article" date="2022" name="Mol. Ecol. Resour.">
        <title>The genomes of chicory, endive, great burdock and yacon provide insights into Asteraceae paleo-polyploidization history and plant inulin production.</title>
        <authorList>
            <person name="Fan W."/>
            <person name="Wang S."/>
            <person name="Wang H."/>
            <person name="Wang A."/>
            <person name="Jiang F."/>
            <person name="Liu H."/>
            <person name="Zhao H."/>
            <person name="Xu D."/>
            <person name="Zhang Y."/>
        </authorList>
    </citation>
    <scope>NUCLEOTIDE SEQUENCE [LARGE SCALE GENOMIC DNA]</scope>
    <source>
        <strain evidence="2">cv. Yunnan</strain>
        <tissue evidence="1">Leaves</tissue>
    </source>
</reference>
<protein>
    <submittedName>
        <fullName evidence="1">Uncharacterized protein</fullName>
    </submittedName>
</protein>
<evidence type="ECO:0000313" key="2">
    <source>
        <dbReference type="Proteomes" id="UP001056120"/>
    </source>
</evidence>
<sequence length="600" mass="66834">MRVGFTFSCSSSWYFRLLLVVAFFRLCLSNNNKGGVLCKDDERQALLVFKHGLIDKADQLDSWVAENDCCNWTGIVCGNFTGHVHKIHLPGSCSVNDYNNIEEYEEFEKQKLRGDISPSLLNLKQLKHLDLSCNNFELRILCLGSFHEDTDEYESTSITNMRWLSSLRWLHHLDLSNMDLSEATDWLQVINTLPSLVELHLSHSQLVDIDPYIANLNVTPLSLLDLSGNDFNNNYVLQWIFSQTSLVSLDLSGCGLRGPIPSSIDRFRNLTSLESLHVSGNDFMSSSLVLNGLCGVGGNLISLDISSCGISSSVLGALHNLTSILSLELSYNVLNNTIPISLGNLCNLRHIGLDGNPFPDISLTSLLESFFECKSPRLESLSLESSGLSSHLPNQLGQLVNLENLQLGNNHIVGRLFGIPASLQVLDLSSNNLSGQLPELSDNNSWTDALIVAEARRRKFLELFPEGATNQEPVLFRSSIIPWWAWITHSHLPEAELINGRAAMIGFFMAYLVDVLTGLDVVGQSGNFICKIGLFMAVIGVVFFRQTESLKDLKNLADEATFYDKQWQASWQDQDSGGRGALGEKMKQMYHQLMKLLDPQ</sequence>